<dbReference type="PANTHER" id="PTHR35848:SF6">
    <property type="entry name" value="CUPIN TYPE-2 DOMAIN-CONTAINING PROTEIN"/>
    <property type="match status" value="1"/>
</dbReference>
<dbReference type="KEGG" id="mes:Meso_3716"/>
<dbReference type="AlphaFoldDB" id="Q11BZ1"/>
<dbReference type="GO" id="GO:0046872">
    <property type="term" value="F:metal ion binding"/>
    <property type="evidence" value="ECO:0007669"/>
    <property type="project" value="UniProtKB-KW"/>
</dbReference>
<dbReference type="InterPro" id="IPR011051">
    <property type="entry name" value="RmlC_Cupin_sf"/>
</dbReference>
<organism evidence="3">
    <name type="scientific">Chelativorans sp. (strain BNC1)</name>
    <dbReference type="NCBI Taxonomy" id="266779"/>
    <lineage>
        <taxon>Bacteria</taxon>
        <taxon>Pseudomonadati</taxon>
        <taxon>Pseudomonadota</taxon>
        <taxon>Alphaproteobacteria</taxon>
        <taxon>Hyphomicrobiales</taxon>
        <taxon>Phyllobacteriaceae</taxon>
        <taxon>Chelativorans</taxon>
    </lineage>
</organism>
<feature type="domain" description="Cupin type-2" evidence="2">
    <location>
        <begin position="48"/>
        <end position="115"/>
    </location>
</feature>
<proteinExistence type="predicted"/>
<dbReference type="PANTHER" id="PTHR35848">
    <property type="entry name" value="OXALATE-BINDING PROTEIN"/>
    <property type="match status" value="1"/>
</dbReference>
<dbReference type="SUPFAM" id="SSF51182">
    <property type="entry name" value="RmlC-like cupins"/>
    <property type="match status" value="1"/>
</dbReference>
<dbReference type="EMBL" id="CP000390">
    <property type="protein sequence ID" value="ABG65084.1"/>
    <property type="molecule type" value="Genomic_DNA"/>
</dbReference>
<dbReference type="InterPro" id="IPR014710">
    <property type="entry name" value="RmlC-like_jellyroll"/>
</dbReference>
<evidence type="ECO:0000313" key="3">
    <source>
        <dbReference type="EMBL" id="ABG65084.1"/>
    </source>
</evidence>
<sequence>MMSEDAMADEVIVSRNDRHLVVPTSWGRLVWQVGASQNNSRNLTVGMCYIEPGQANGRHYHPNCEEVLTVVSGRIVHTWDDQEVEMSEGDAITIPANIVHNARNIGEHTAAMFIVFSSAYRAAIAEEKQ</sequence>
<keyword evidence="1" id="KW-0479">Metal-binding</keyword>
<dbReference type="HOGENOM" id="CLU_156418_0_0_5"/>
<evidence type="ECO:0000259" key="2">
    <source>
        <dbReference type="Pfam" id="PF07883"/>
    </source>
</evidence>
<dbReference type="Pfam" id="PF07883">
    <property type="entry name" value="Cupin_2"/>
    <property type="match status" value="1"/>
</dbReference>
<gene>
    <name evidence="3" type="ordered locus">Meso_3716</name>
</gene>
<dbReference type="Gene3D" id="2.60.120.10">
    <property type="entry name" value="Jelly Rolls"/>
    <property type="match status" value="1"/>
</dbReference>
<dbReference type="eggNOG" id="COG0662">
    <property type="taxonomic scope" value="Bacteria"/>
</dbReference>
<dbReference type="InterPro" id="IPR013096">
    <property type="entry name" value="Cupin_2"/>
</dbReference>
<protein>
    <submittedName>
        <fullName evidence="3">Cupin 2, conserved barrel</fullName>
    </submittedName>
</protein>
<name>Q11BZ1_CHESB</name>
<reference evidence="3" key="1">
    <citation type="submission" date="2006-06" db="EMBL/GenBank/DDBJ databases">
        <title>Complete sequence of chromosome of Chelativorans sp. BNC1.</title>
        <authorList>
            <consortium name="US DOE Joint Genome Institute"/>
            <person name="Copeland A."/>
            <person name="Lucas S."/>
            <person name="Lapidus A."/>
            <person name="Barry K."/>
            <person name="Detter J.C."/>
            <person name="Glavina del Rio T."/>
            <person name="Hammon N."/>
            <person name="Israni S."/>
            <person name="Dalin E."/>
            <person name="Tice H."/>
            <person name="Pitluck S."/>
            <person name="Chertkov O."/>
            <person name="Brettin T."/>
            <person name="Bruce D."/>
            <person name="Han C."/>
            <person name="Tapia R."/>
            <person name="Gilna P."/>
            <person name="Schmutz J."/>
            <person name="Larimer F."/>
            <person name="Land M."/>
            <person name="Hauser L."/>
            <person name="Kyrpides N."/>
            <person name="Mikhailova N."/>
            <person name="Richardson P."/>
        </authorList>
    </citation>
    <scope>NUCLEOTIDE SEQUENCE</scope>
    <source>
        <strain evidence="3">BNC1</strain>
    </source>
</reference>
<dbReference type="CDD" id="cd02208">
    <property type="entry name" value="cupin_RmlC-like"/>
    <property type="match status" value="1"/>
</dbReference>
<dbReference type="STRING" id="266779.Meso_3716"/>
<accession>Q11BZ1</accession>
<dbReference type="InterPro" id="IPR051610">
    <property type="entry name" value="GPI/OXD"/>
</dbReference>
<evidence type="ECO:0000256" key="1">
    <source>
        <dbReference type="ARBA" id="ARBA00022723"/>
    </source>
</evidence>